<keyword evidence="3" id="KW-1185">Reference proteome</keyword>
<protein>
    <recommendedName>
        <fullName evidence="4">Retrovirus-related Pol polyprotein from transposon TNT 1-94</fullName>
    </recommendedName>
</protein>
<evidence type="ECO:0000256" key="1">
    <source>
        <dbReference type="SAM" id="MobiDB-lite"/>
    </source>
</evidence>
<accession>A0A151RTV1</accession>
<evidence type="ECO:0000313" key="3">
    <source>
        <dbReference type="Proteomes" id="UP000075243"/>
    </source>
</evidence>
<dbReference type="Proteomes" id="UP000075243">
    <property type="component" value="Unassembled WGS sequence"/>
</dbReference>
<organism evidence="2 3">
    <name type="scientific">Cajanus cajan</name>
    <name type="common">Pigeon pea</name>
    <name type="synonym">Cajanus indicus</name>
    <dbReference type="NCBI Taxonomy" id="3821"/>
    <lineage>
        <taxon>Eukaryota</taxon>
        <taxon>Viridiplantae</taxon>
        <taxon>Streptophyta</taxon>
        <taxon>Embryophyta</taxon>
        <taxon>Tracheophyta</taxon>
        <taxon>Spermatophyta</taxon>
        <taxon>Magnoliopsida</taxon>
        <taxon>eudicotyledons</taxon>
        <taxon>Gunneridae</taxon>
        <taxon>Pentapetalae</taxon>
        <taxon>rosids</taxon>
        <taxon>fabids</taxon>
        <taxon>Fabales</taxon>
        <taxon>Fabaceae</taxon>
        <taxon>Papilionoideae</taxon>
        <taxon>50 kb inversion clade</taxon>
        <taxon>NPAAA clade</taxon>
        <taxon>indigoferoid/millettioid clade</taxon>
        <taxon>Phaseoleae</taxon>
        <taxon>Cajanus</taxon>
    </lineage>
</organism>
<proteinExistence type="predicted"/>
<name>A0A151RTV1_CAJCA</name>
<evidence type="ECO:0000313" key="2">
    <source>
        <dbReference type="EMBL" id="KYP45976.1"/>
    </source>
</evidence>
<dbReference type="Pfam" id="PF14223">
    <property type="entry name" value="Retrotran_gag_2"/>
    <property type="match status" value="1"/>
</dbReference>
<sequence>MNAKARQLCTELRNTNLENQTISNYVLWIQTLVDALTAIGDFLSVKEHLDILLEGLLEEYESTVSLISSCFDLLSIEEVETLLLGHESRLEKFKKKVAASLNVTTPSFEPNPPIPHPQANLTHQDLRPQFAHRRGGRTNCWGGCFPNRGGRGHGRYAGFQCQVCNRYGNVASSCYYRFDETYVLSSLLEALQFITANFGPWYNTQSAPAHYISQSSQSSHSSPHLSGILGPRPQPPSQIHFTSTLV</sequence>
<dbReference type="AlphaFoldDB" id="A0A151RTV1"/>
<feature type="region of interest" description="Disordered" evidence="1">
    <location>
        <begin position="212"/>
        <end position="236"/>
    </location>
</feature>
<reference evidence="2" key="1">
    <citation type="journal article" date="2012" name="Nat. Biotechnol.">
        <title>Draft genome sequence of pigeonpea (Cajanus cajan), an orphan legume crop of resource-poor farmers.</title>
        <authorList>
            <person name="Varshney R.K."/>
            <person name="Chen W."/>
            <person name="Li Y."/>
            <person name="Bharti A.K."/>
            <person name="Saxena R.K."/>
            <person name="Schlueter J.A."/>
            <person name="Donoghue M.T."/>
            <person name="Azam S."/>
            <person name="Fan G."/>
            <person name="Whaley A.M."/>
            <person name="Farmer A.D."/>
            <person name="Sheridan J."/>
            <person name="Iwata A."/>
            <person name="Tuteja R."/>
            <person name="Penmetsa R.V."/>
            <person name="Wu W."/>
            <person name="Upadhyaya H.D."/>
            <person name="Yang S.P."/>
            <person name="Shah T."/>
            <person name="Saxena K.B."/>
            <person name="Michael T."/>
            <person name="McCombie W.R."/>
            <person name="Yang B."/>
            <person name="Zhang G."/>
            <person name="Yang H."/>
            <person name="Wang J."/>
            <person name="Spillane C."/>
            <person name="Cook D.R."/>
            <person name="May G.D."/>
            <person name="Xu X."/>
            <person name="Jackson S.A."/>
        </authorList>
    </citation>
    <scope>NUCLEOTIDE SEQUENCE [LARGE SCALE GENOMIC DNA]</scope>
</reference>
<feature type="compositionally biased region" description="Low complexity" evidence="1">
    <location>
        <begin position="212"/>
        <end position="230"/>
    </location>
</feature>
<dbReference type="PANTHER" id="PTHR47481:SF22">
    <property type="entry name" value="RETROTRANSPOSON GAG DOMAIN-CONTAINING PROTEIN"/>
    <property type="match status" value="1"/>
</dbReference>
<dbReference type="Gramene" id="C.cajan_31310.t">
    <property type="protein sequence ID" value="C.cajan_31310.t.cds1"/>
    <property type="gene ID" value="C.cajan_31310"/>
</dbReference>
<dbReference type="EMBL" id="KQ483573">
    <property type="protein sequence ID" value="KYP45976.1"/>
    <property type="molecule type" value="Genomic_DNA"/>
</dbReference>
<evidence type="ECO:0008006" key="4">
    <source>
        <dbReference type="Google" id="ProtNLM"/>
    </source>
</evidence>
<gene>
    <name evidence="2" type="ORF">KK1_032473</name>
</gene>
<dbReference type="PANTHER" id="PTHR47481">
    <property type="match status" value="1"/>
</dbReference>